<dbReference type="Gene3D" id="1.25.40.390">
    <property type="match status" value="1"/>
</dbReference>
<dbReference type="InterPro" id="IPR012944">
    <property type="entry name" value="SusD_RagB_dom"/>
</dbReference>
<dbReference type="Proteomes" id="UP001549749">
    <property type="component" value="Unassembled WGS sequence"/>
</dbReference>
<comment type="caution">
    <text evidence="9">The sequence shown here is derived from an EMBL/GenBank/DDBJ whole genome shotgun (WGS) entry which is preliminary data.</text>
</comment>
<sequence length="472" mass="53126">MKKIFSFNNIKTLLAVLLLCMGSAACKKLIEIPNPVDRLTPKDVFKDSAGAVLAIEGVYLNFGYYELSQGAIFNGVMTMQTGLLSDELLTSSADNTFVDFANNTLRSDNNAVASVWSSAYTNLYVVNACIEGINNSTGISEKNKQQFIGELKVVRAFYYFNLINVFGPVPLIKGTDFRVNATIPRTPVNEVYQQIVADLTEARQLLQPAYPTTGRERPNLHTATALLAKVYLYQQNWSGAETMAKEVLGAGIYNLETDLNNVFVAGSKEAIWQLSTIKSQLYQTVEANDVIPMFPFMIPKYYLSTHLLDAFESKDQRKTKWTAVSTMDIDGVLTDFYYPFKYKNNTAAATPREDYMVFRLGEQYLILAEALARQGKLGEAQPYLTEVRVRSGLDEITPATQPAFLNAIMKERRTELFCEWSNRWFDLKRNGTVNEVIGAIKPEWQSTDALYPIPLGERRLNTFLEQNPGYTE</sequence>
<feature type="domain" description="RagB/SusD" evidence="7">
    <location>
        <begin position="340"/>
        <end position="470"/>
    </location>
</feature>
<comment type="subcellular location">
    <subcellularLocation>
        <location evidence="1">Cell outer membrane</location>
    </subcellularLocation>
</comment>
<evidence type="ECO:0000313" key="10">
    <source>
        <dbReference type="Proteomes" id="UP001549749"/>
    </source>
</evidence>
<keyword evidence="10" id="KW-1185">Reference proteome</keyword>
<comment type="similarity">
    <text evidence="2">Belongs to the SusD family.</text>
</comment>
<evidence type="ECO:0000313" key="9">
    <source>
        <dbReference type="EMBL" id="MET7000346.1"/>
    </source>
</evidence>
<dbReference type="SUPFAM" id="SSF48452">
    <property type="entry name" value="TPR-like"/>
    <property type="match status" value="1"/>
</dbReference>
<dbReference type="Pfam" id="PF07980">
    <property type="entry name" value="SusD_RagB"/>
    <property type="match status" value="1"/>
</dbReference>
<evidence type="ECO:0000256" key="1">
    <source>
        <dbReference type="ARBA" id="ARBA00004442"/>
    </source>
</evidence>
<dbReference type="PROSITE" id="PS51257">
    <property type="entry name" value="PROKAR_LIPOPROTEIN"/>
    <property type="match status" value="1"/>
</dbReference>
<keyword evidence="3 6" id="KW-0732">Signal</keyword>
<keyword evidence="4" id="KW-0472">Membrane</keyword>
<feature type="signal peptide" evidence="6">
    <location>
        <begin position="1"/>
        <end position="27"/>
    </location>
</feature>
<reference evidence="9 10" key="1">
    <citation type="submission" date="2024-06" db="EMBL/GenBank/DDBJ databases">
        <title>Chitinophaga defluvii sp. nov., isolated from municipal sewage.</title>
        <authorList>
            <person name="Zhang L."/>
        </authorList>
    </citation>
    <scope>NUCLEOTIDE SEQUENCE [LARGE SCALE GENOMIC DNA]</scope>
    <source>
        <strain evidence="9 10">H8</strain>
    </source>
</reference>
<dbReference type="CDD" id="cd08977">
    <property type="entry name" value="SusD"/>
    <property type="match status" value="1"/>
</dbReference>
<organism evidence="9 10">
    <name type="scientific">Chitinophaga defluvii</name>
    <dbReference type="NCBI Taxonomy" id="3163343"/>
    <lineage>
        <taxon>Bacteria</taxon>
        <taxon>Pseudomonadati</taxon>
        <taxon>Bacteroidota</taxon>
        <taxon>Chitinophagia</taxon>
        <taxon>Chitinophagales</taxon>
        <taxon>Chitinophagaceae</taxon>
        <taxon>Chitinophaga</taxon>
    </lineage>
</organism>
<evidence type="ECO:0000256" key="3">
    <source>
        <dbReference type="ARBA" id="ARBA00022729"/>
    </source>
</evidence>
<evidence type="ECO:0000259" key="7">
    <source>
        <dbReference type="Pfam" id="PF07980"/>
    </source>
</evidence>
<evidence type="ECO:0000256" key="6">
    <source>
        <dbReference type="SAM" id="SignalP"/>
    </source>
</evidence>
<name>A0ABV2TBG8_9BACT</name>
<dbReference type="InterPro" id="IPR011990">
    <property type="entry name" value="TPR-like_helical_dom_sf"/>
</dbReference>
<evidence type="ECO:0000259" key="8">
    <source>
        <dbReference type="Pfam" id="PF14322"/>
    </source>
</evidence>
<evidence type="ECO:0000256" key="5">
    <source>
        <dbReference type="ARBA" id="ARBA00023237"/>
    </source>
</evidence>
<feature type="domain" description="SusD-like N-terminal" evidence="8">
    <location>
        <begin position="94"/>
        <end position="232"/>
    </location>
</feature>
<evidence type="ECO:0000256" key="4">
    <source>
        <dbReference type="ARBA" id="ARBA00023136"/>
    </source>
</evidence>
<proteinExistence type="inferred from homology"/>
<evidence type="ECO:0000256" key="2">
    <source>
        <dbReference type="ARBA" id="ARBA00006275"/>
    </source>
</evidence>
<feature type="chain" id="PRO_5046947370" evidence="6">
    <location>
        <begin position="28"/>
        <end position="472"/>
    </location>
</feature>
<dbReference type="Pfam" id="PF14322">
    <property type="entry name" value="SusD-like_3"/>
    <property type="match status" value="1"/>
</dbReference>
<accession>A0ABV2TBG8</accession>
<dbReference type="RefSeq" id="WP_354662906.1">
    <property type="nucleotide sequence ID" value="NZ_JBEXAC010000002.1"/>
</dbReference>
<keyword evidence="5" id="KW-0998">Cell outer membrane</keyword>
<gene>
    <name evidence="9" type="ORF">ABR189_23345</name>
</gene>
<protein>
    <submittedName>
        <fullName evidence="9">RagB/SusD family nutrient uptake outer membrane protein</fullName>
    </submittedName>
</protein>
<dbReference type="EMBL" id="JBEXAC010000002">
    <property type="protein sequence ID" value="MET7000346.1"/>
    <property type="molecule type" value="Genomic_DNA"/>
</dbReference>
<dbReference type="InterPro" id="IPR033985">
    <property type="entry name" value="SusD-like_N"/>
</dbReference>